<evidence type="ECO:0000313" key="1">
    <source>
        <dbReference type="EMBL" id="OGG64463.1"/>
    </source>
</evidence>
<proteinExistence type="predicted"/>
<dbReference type="Gene3D" id="3.30.70.1290">
    <property type="entry name" value="Transposase IS200-like"/>
    <property type="match status" value="1"/>
</dbReference>
<dbReference type="AlphaFoldDB" id="A0A1F6DST5"/>
<dbReference type="EMBL" id="MFLJ01000022">
    <property type="protein sequence ID" value="OGG64463.1"/>
    <property type="molecule type" value="Genomic_DNA"/>
</dbReference>
<evidence type="ECO:0000313" key="2">
    <source>
        <dbReference type="Proteomes" id="UP000177232"/>
    </source>
</evidence>
<protein>
    <submittedName>
        <fullName evidence="1">Uncharacterized protein</fullName>
    </submittedName>
</protein>
<gene>
    <name evidence="1" type="ORF">A3C94_02030</name>
</gene>
<name>A0A1F6DST5_9BACT</name>
<reference evidence="1 2" key="1">
    <citation type="journal article" date="2016" name="Nat. Commun.">
        <title>Thousands of microbial genomes shed light on interconnected biogeochemical processes in an aquifer system.</title>
        <authorList>
            <person name="Anantharaman K."/>
            <person name="Brown C.T."/>
            <person name="Hug L.A."/>
            <person name="Sharon I."/>
            <person name="Castelle C.J."/>
            <person name="Probst A.J."/>
            <person name="Thomas B.C."/>
            <person name="Singh A."/>
            <person name="Wilkins M.J."/>
            <person name="Karaoz U."/>
            <person name="Brodie E.L."/>
            <person name="Williams K.H."/>
            <person name="Hubbard S.S."/>
            <person name="Banfield J.F."/>
        </authorList>
    </citation>
    <scope>NUCLEOTIDE SEQUENCE [LARGE SCALE GENOMIC DNA]</scope>
</reference>
<accession>A0A1F6DST5</accession>
<dbReference type="Proteomes" id="UP000177232">
    <property type="component" value="Unassembled WGS sequence"/>
</dbReference>
<dbReference type="GO" id="GO:0004803">
    <property type="term" value="F:transposase activity"/>
    <property type="evidence" value="ECO:0007669"/>
    <property type="project" value="InterPro"/>
</dbReference>
<comment type="caution">
    <text evidence="1">The sequence shown here is derived from an EMBL/GenBank/DDBJ whole genome shotgun (WGS) entry which is preliminary data.</text>
</comment>
<dbReference type="GO" id="GO:0003677">
    <property type="term" value="F:DNA binding"/>
    <property type="evidence" value="ECO:0007669"/>
    <property type="project" value="InterPro"/>
</dbReference>
<organism evidence="1 2">
    <name type="scientific">Candidatus Kaiserbacteria bacterium RIFCSPHIGHO2_02_FULL_55_17</name>
    <dbReference type="NCBI Taxonomy" id="1798496"/>
    <lineage>
        <taxon>Bacteria</taxon>
        <taxon>Candidatus Kaiseribacteriota</taxon>
    </lineage>
</organism>
<dbReference type="GO" id="GO:0006313">
    <property type="term" value="P:DNA transposition"/>
    <property type="evidence" value="ECO:0007669"/>
    <property type="project" value="InterPro"/>
</dbReference>
<sequence length="125" mass="14776">MAKKFNERYGEKGSLFQSSYCARIVDDDNYFRYVSAYIQVKNSFDVHPKGYNWARDNFDEAYAWASTYPYSSLGDYVGTFDRPIVDKEFLASLYSPEEYREFARDVILDRNMPDDFKLHSTDSFE</sequence>
<dbReference type="InterPro" id="IPR036515">
    <property type="entry name" value="Transposase_17_sf"/>
</dbReference>